<dbReference type="Gene3D" id="3.40.50.1820">
    <property type="entry name" value="alpha/beta hydrolase"/>
    <property type="match status" value="1"/>
</dbReference>
<evidence type="ECO:0008006" key="3">
    <source>
        <dbReference type="Google" id="ProtNLM"/>
    </source>
</evidence>
<organism evidence="1 2">
    <name type="scientific">Diplocarpon rosae</name>
    <dbReference type="NCBI Taxonomy" id="946125"/>
    <lineage>
        <taxon>Eukaryota</taxon>
        <taxon>Fungi</taxon>
        <taxon>Dikarya</taxon>
        <taxon>Ascomycota</taxon>
        <taxon>Pezizomycotina</taxon>
        <taxon>Leotiomycetes</taxon>
        <taxon>Helotiales</taxon>
        <taxon>Drepanopezizaceae</taxon>
        <taxon>Diplocarpon</taxon>
    </lineage>
</organism>
<evidence type="ECO:0000313" key="1">
    <source>
        <dbReference type="EMBL" id="KAK2625022.1"/>
    </source>
</evidence>
<proteinExistence type="predicted"/>
<keyword evidence="2" id="KW-1185">Reference proteome</keyword>
<dbReference type="EMBL" id="JAUBYV010000008">
    <property type="protein sequence ID" value="KAK2625022.1"/>
    <property type="molecule type" value="Genomic_DNA"/>
</dbReference>
<gene>
    <name evidence="1" type="ORF">QTJ16_005391</name>
</gene>
<name>A0AAD9WB59_9HELO</name>
<dbReference type="PANTHER" id="PTHR47381">
    <property type="entry name" value="ALPHA/BETA-HYDROLASES SUPERFAMILY PROTEIN"/>
    <property type="match status" value="1"/>
</dbReference>
<dbReference type="PANTHER" id="PTHR47381:SF3">
    <property type="entry name" value="ALPHA_BETA-HYDROLASES SUPERFAMILY PROTEIN"/>
    <property type="match status" value="1"/>
</dbReference>
<dbReference type="SUPFAM" id="SSF53474">
    <property type="entry name" value="alpha/beta-Hydrolases"/>
    <property type="match status" value="1"/>
</dbReference>
<evidence type="ECO:0000313" key="2">
    <source>
        <dbReference type="Proteomes" id="UP001285354"/>
    </source>
</evidence>
<reference evidence="1" key="1">
    <citation type="submission" date="2023-06" db="EMBL/GenBank/DDBJ databases">
        <title>Draft genome of Marssonina rosae.</title>
        <authorList>
            <person name="Cheng Q."/>
        </authorList>
    </citation>
    <scope>NUCLEOTIDE SEQUENCE</scope>
    <source>
        <strain evidence="1">R4</strain>
    </source>
</reference>
<sequence length="343" mass="37534">MVTPKPLADTHSNKPISSKTLHIAGIITIVYGLEELPASCQSISCLWLLHPRLQTKDIMANVASSCIHDWNSQPSSERTVGLIAVAFDQRNHGSREQQASSNQAWREGNVTHAQDMFSIFHGTAVDTSLLIEHLGSYIFNEPNAPAINQHMVVGISLGGHAAWQVLFNDPRVTAGVVIIGCPDYTRLMTDRARLSKLSTYTATDPSSFLGSVDFPRALLSSISRSDPAGILFGTSSIPSHPSEAEQARLRPILDSKVRNKRILVCSGGADKLVPYHCSKPFLDFLKDATGQEEGWYRDGNVSVEDNVYEGVGHAYSEEMARDAVRFVRKALMDGIEHGLSPKL</sequence>
<dbReference type="Proteomes" id="UP001285354">
    <property type="component" value="Unassembled WGS sequence"/>
</dbReference>
<dbReference type="InterPro" id="IPR029058">
    <property type="entry name" value="AB_hydrolase_fold"/>
</dbReference>
<dbReference type="AlphaFoldDB" id="A0AAD9WB59"/>
<protein>
    <recommendedName>
        <fullName evidence="3">Alpha/beta-hydrolase</fullName>
    </recommendedName>
</protein>
<accession>A0AAD9WB59</accession>
<comment type="caution">
    <text evidence="1">The sequence shown here is derived from an EMBL/GenBank/DDBJ whole genome shotgun (WGS) entry which is preliminary data.</text>
</comment>